<dbReference type="Gene3D" id="1.20.1280.50">
    <property type="match status" value="3"/>
</dbReference>
<dbReference type="PANTHER" id="PTHR31672">
    <property type="entry name" value="BNACNNG10540D PROTEIN"/>
    <property type="match status" value="1"/>
</dbReference>
<dbReference type="AlphaFoldDB" id="A0A835ACK3"/>
<dbReference type="CDD" id="cd22157">
    <property type="entry name" value="F-box_AtFBW1-like"/>
    <property type="match status" value="3"/>
</dbReference>
<dbReference type="Pfam" id="PF00646">
    <property type="entry name" value="F-box"/>
    <property type="match status" value="3"/>
</dbReference>
<feature type="domain" description="F-box" evidence="1">
    <location>
        <begin position="13"/>
        <end position="60"/>
    </location>
</feature>
<keyword evidence="3" id="KW-1185">Reference proteome</keyword>
<dbReference type="InterPro" id="IPR036047">
    <property type="entry name" value="F-box-like_dom_sf"/>
</dbReference>
<evidence type="ECO:0000259" key="1">
    <source>
        <dbReference type="PROSITE" id="PS50181"/>
    </source>
</evidence>
<dbReference type="SUPFAM" id="SSF81383">
    <property type="entry name" value="F-box domain"/>
    <property type="match status" value="3"/>
</dbReference>
<protein>
    <recommendedName>
        <fullName evidence="1">F-box domain-containing protein</fullName>
    </recommendedName>
</protein>
<dbReference type="PROSITE" id="PS50181">
    <property type="entry name" value="FBOX"/>
    <property type="match status" value="3"/>
</dbReference>
<proteinExistence type="predicted"/>
<dbReference type="OrthoDB" id="657759at2759"/>
<organism evidence="2 3">
    <name type="scientific">Digitaria exilis</name>
    <dbReference type="NCBI Taxonomy" id="1010633"/>
    <lineage>
        <taxon>Eukaryota</taxon>
        <taxon>Viridiplantae</taxon>
        <taxon>Streptophyta</taxon>
        <taxon>Embryophyta</taxon>
        <taxon>Tracheophyta</taxon>
        <taxon>Spermatophyta</taxon>
        <taxon>Magnoliopsida</taxon>
        <taxon>Liliopsida</taxon>
        <taxon>Poales</taxon>
        <taxon>Poaceae</taxon>
        <taxon>PACMAD clade</taxon>
        <taxon>Panicoideae</taxon>
        <taxon>Panicodae</taxon>
        <taxon>Paniceae</taxon>
        <taxon>Anthephorinae</taxon>
        <taxon>Digitaria</taxon>
    </lineage>
</organism>
<feature type="domain" description="F-box" evidence="1">
    <location>
        <begin position="169"/>
        <end position="214"/>
    </location>
</feature>
<evidence type="ECO:0000313" key="3">
    <source>
        <dbReference type="Proteomes" id="UP000636709"/>
    </source>
</evidence>
<dbReference type="Proteomes" id="UP000636709">
    <property type="component" value="Unassembled WGS sequence"/>
</dbReference>
<sequence>MASPRVMPSPLASSNMGALPLDAVYEILLCLPAKLLCRLRAVCRPWRALLSDPQFALAHVARHPEPLIALAVAPYAGNKGDGVIVDIMDLSGQIVKRPPEDDDIADAKPSQARCRLRNCARESFKFSPSITNLHEIPFHLLYPRLSIGATTDHRMAAAEPPRLRPRREDAPTGAVPLDLVHEILLRLPAKDLCRLRAVCRPWRALLSDPLFAAAHAARHRPYPLIAVGYEASLANGDRVLCDIVDLSGRVVKRVHAGSGPAPPERVMSSHLDHLIVARGIQPEMPSSQPDHRICPSPASRIGSGARQAPVDLLGMLGVDGYKVLRVLHSFHSGDSPIWKLFEVFTIDGSISSSSQQACNWRGIKRDPPAYPVELGDWYSVVIKHTVYFLLSDYDSDYRDKQGLVASFDLETEKWGESIRAPLSRRDSFPRCFSLYGPVVSDRHCSPQSMEEAPPRHLYRRDATASCVLPEDALYEILLRLPAKDLCRFRAVRRPWRSFLTDHHFIAAHASRHPEPLVVVGYEPNGTTDQVLYDIVDLSGRVIKRVHAAAGDNDDGLETKAVVRAGRPRLRHECDGHELPIA</sequence>
<name>A0A835ACK3_9POAL</name>
<reference evidence="2" key="1">
    <citation type="submission" date="2020-07" db="EMBL/GenBank/DDBJ databases">
        <title>Genome sequence and genetic diversity analysis of an under-domesticated orphan crop, white fonio (Digitaria exilis).</title>
        <authorList>
            <person name="Bennetzen J.L."/>
            <person name="Chen S."/>
            <person name="Ma X."/>
            <person name="Wang X."/>
            <person name="Yssel A.E.J."/>
            <person name="Chaluvadi S.R."/>
            <person name="Johnson M."/>
            <person name="Gangashetty P."/>
            <person name="Hamidou F."/>
            <person name="Sanogo M.D."/>
            <person name="Zwaenepoel A."/>
            <person name="Wallace J."/>
            <person name="Van De Peer Y."/>
            <person name="Van Deynze A."/>
        </authorList>
    </citation>
    <scope>NUCLEOTIDE SEQUENCE</scope>
    <source>
        <tissue evidence="2">Leaves</tissue>
    </source>
</reference>
<accession>A0A835ACK3</accession>
<dbReference type="SMART" id="SM00256">
    <property type="entry name" value="FBOX"/>
    <property type="match status" value="3"/>
</dbReference>
<evidence type="ECO:0000313" key="2">
    <source>
        <dbReference type="EMBL" id="KAF8654714.1"/>
    </source>
</evidence>
<dbReference type="EMBL" id="JACEFO010002610">
    <property type="protein sequence ID" value="KAF8654714.1"/>
    <property type="molecule type" value="Genomic_DNA"/>
</dbReference>
<dbReference type="InterPro" id="IPR001810">
    <property type="entry name" value="F-box_dom"/>
</dbReference>
<feature type="domain" description="F-box" evidence="1">
    <location>
        <begin position="462"/>
        <end position="508"/>
    </location>
</feature>
<dbReference type="InterPro" id="IPR050796">
    <property type="entry name" value="SCF_F-box_component"/>
</dbReference>
<gene>
    <name evidence="2" type="ORF">HU200_061481</name>
</gene>
<comment type="caution">
    <text evidence="2">The sequence shown here is derived from an EMBL/GenBank/DDBJ whole genome shotgun (WGS) entry which is preliminary data.</text>
</comment>